<dbReference type="Gene3D" id="1.20.1260.10">
    <property type="match status" value="1"/>
</dbReference>
<evidence type="ECO:0000259" key="2">
    <source>
        <dbReference type="Pfam" id="PF13794"/>
    </source>
</evidence>
<name>A0A1H9RW10_9MICO</name>
<dbReference type="OrthoDB" id="3728083at2"/>
<dbReference type="AlphaFoldDB" id="A0A1H9RW10"/>
<dbReference type="RefSeq" id="WP_091756046.1">
    <property type="nucleotide sequence ID" value="NZ_FOHB01000001.1"/>
</dbReference>
<feature type="region of interest" description="Disordered" evidence="1">
    <location>
        <begin position="1"/>
        <end position="47"/>
    </location>
</feature>
<evidence type="ECO:0000313" key="4">
    <source>
        <dbReference type="Proteomes" id="UP000199019"/>
    </source>
</evidence>
<sequence length="269" mass="29332">MSTEESTPERRTDSPTPQQADSRHEDSRHEDSPQADPEEAASQEWLDDPQYREAVIDLLGVLAYGELTAFTRLAGDSDLAPTQPLRASVAALAVAEFRHYECLVKRLEEMGADAEAAMAPFIAAIDAFHERTRPTTWLEGLVKAYVGDGIATDFYREISAYVDPSTAALVHDVMQDVGQADFVVKVVREAIAADERVAGRLALWGRRLVGEALSQAQQVAVERDALSSLLVGGVGAQDRPSADLAELGRMFARLTDEHTRRMGRLGLAA</sequence>
<proteinExistence type="predicted"/>
<protein>
    <submittedName>
        <fullName evidence="3">tRNA-(MS[2]IO[6]A)-hydroxylase (MiaE)-like</fullName>
    </submittedName>
</protein>
<dbReference type="EMBL" id="FOHB01000001">
    <property type="protein sequence ID" value="SER76837.1"/>
    <property type="molecule type" value="Genomic_DNA"/>
</dbReference>
<evidence type="ECO:0000313" key="3">
    <source>
        <dbReference type="EMBL" id="SER76837.1"/>
    </source>
</evidence>
<dbReference type="STRING" id="587636.SAMN05216199_1143"/>
<dbReference type="InterPro" id="IPR009078">
    <property type="entry name" value="Ferritin-like_SF"/>
</dbReference>
<dbReference type="Pfam" id="PF13794">
    <property type="entry name" value="MiaE_2"/>
    <property type="match status" value="1"/>
</dbReference>
<dbReference type="CDD" id="cd00657">
    <property type="entry name" value="Ferritin_like"/>
    <property type="match status" value="1"/>
</dbReference>
<reference evidence="4" key="1">
    <citation type="submission" date="2016-10" db="EMBL/GenBank/DDBJ databases">
        <authorList>
            <person name="Varghese N."/>
            <person name="Submissions S."/>
        </authorList>
    </citation>
    <scope>NUCLEOTIDE SEQUENCE [LARGE SCALE GENOMIC DNA]</scope>
    <source>
        <strain evidence="4">CGMCC 1.6963</strain>
    </source>
</reference>
<feature type="domain" description="Ferritin-like" evidence="2">
    <location>
        <begin position="49"/>
        <end position="233"/>
    </location>
</feature>
<dbReference type="Proteomes" id="UP000199019">
    <property type="component" value="Unassembled WGS sequence"/>
</dbReference>
<organism evidence="3 4">
    <name type="scientific">Pedococcus cremeus</name>
    <dbReference type="NCBI Taxonomy" id="587636"/>
    <lineage>
        <taxon>Bacteria</taxon>
        <taxon>Bacillati</taxon>
        <taxon>Actinomycetota</taxon>
        <taxon>Actinomycetes</taxon>
        <taxon>Micrococcales</taxon>
        <taxon>Intrasporangiaceae</taxon>
        <taxon>Pedococcus</taxon>
    </lineage>
</organism>
<keyword evidence="4" id="KW-1185">Reference proteome</keyword>
<gene>
    <name evidence="3" type="ORF">SAMN05216199_1143</name>
</gene>
<feature type="compositionally biased region" description="Acidic residues" evidence="1">
    <location>
        <begin position="36"/>
        <end position="47"/>
    </location>
</feature>
<dbReference type="SUPFAM" id="SSF47240">
    <property type="entry name" value="Ferritin-like"/>
    <property type="match status" value="1"/>
</dbReference>
<dbReference type="InterPro" id="IPR012347">
    <property type="entry name" value="Ferritin-like"/>
</dbReference>
<dbReference type="InterPro" id="IPR059125">
    <property type="entry name" value="Ferritin_actino"/>
</dbReference>
<accession>A0A1H9RW10</accession>
<feature type="compositionally biased region" description="Basic and acidic residues" evidence="1">
    <location>
        <begin position="21"/>
        <end position="32"/>
    </location>
</feature>
<evidence type="ECO:0000256" key="1">
    <source>
        <dbReference type="SAM" id="MobiDB-lite"/>
    </source>
</evidence>